<dbReference type="Gene3D" id="3.40.50.410">
    <property type="entry name" value="von Willebrand factor, type A domain"/>
    <property type="match status" value="1"/>
</dbReference>
<dbReference type="InterPro" id="IPR036465">
    <property type="entry name" value="vWFA_dom_sf"/>
</dbReference>
<dbReference type="RefSeq" id="WP_092232088.1">
    <property type="nucleotide sequence ID" value="NZ_FNLL01000003.1"/>
</dbReference>
<dbReference type="SUPFAM" id="SSF53300">
    <property type="entry name" value="vWA-like"/>
    <property type="match status" value="1"/>
</dbReference>
<organism evidence="2 3">
    <name type="scientific">Desulfobacula phenolica</name>
    <dbReference type="NCBI Taxonomy" id="90732"/>
    <lineage>
        <taxon>Bacteria</taxon>
        <taxon>Pseudomonadati</taxon>
        <taxon>Thermodesulfobacteriota</taxon>
        <taxon>Desulfobacteria</taxon>
        <taxon>Desulfobacterales</taxon>
        <taxon>Desulfobacteraceae</taxon>
        <taxon>Desulfobacula</taxon>
    </lineage>
</organism>
<reference evidence="3" key="1">
    <citation type="submission" date="2016-10" db="EMBL/GenBank/DDBJ databases">
        <authorList>
            <person name="Varghese N."/>
            <person name="Submissions S."/>
        </authorList>
    </citation>
    <scope>NUCLEOTIDE SEQUENCE [LARGE SCALE GENOMIC DNA]</scope>
    <source>
        <strain evidence="3">DSM 3384</strain>
    </source>
</reference>
<sequence>MVNSKLKKINTILISTTLFLILVGSFSPLNAKDTEIYQVNTKQNCYVLLDNSGSMDFGVYEQNIDYGAMFDYLFTLNDAGSQSDYIWDTIVTWNPAYFYQNHEERRKIFLWKGQIGVTIATVDGVDTAFTGDAADPNYLWYTNHLVDTHTLIDSDGNLTGEANETQRLTTDADGHILFDGQKLPLNLDIKLKEMQTLYDGSQVDIGFGGLLNAPGYYFSGYKGVVSGSLDTAEDGDQDIYFFVTGNWVNMQAMYNLHYTTNNPDPAGASKGDPAWKYESVEQAPSSWSELSHSLQYPASGQYANSLKENETIQTITHPGSTQIQVHFSAFDVDENGDYVVLYDGSGTQEIKYDNDDFPTGSGWSETINDDTIKIALASDNKDKGSGYIIDKIRVSYDGGSYLMQNRLDVAKDALLYVVDEFHGKMNWGYASFQYLGTSGNGATINSALNPNLTDDVNRAAIRNHVENESPQYGTPLGEALQDVFEEGYWTKRHALDNLLCRKNYVISVTDGFPTDDNDWNRISDANSDPHLPFTDWDVDGWTSDPYQPPITPNYYDDVGHWMYTHSWVDKTEVTDPANSYVNVTTHHIAFGANHPLLKDAAGESGGEYVVAYNKEQLVAAFYSLALLMTEAVSFTSPVVSIDAANKIQNGDDLYLGLFLPQDNQSWVGNVKKFKLGDGSTDRPYIWMLYDGNDNEAVNNDGEFLDNTGAFWADDNDSNDSDNYGSSDVKEDGVGEVLQERVEKNFNDGTSDADAYWERPIYTYSTTSTSILEVKYDTIKASDLGVADDLTRDKVINYLYGYTYDADAATHAPLAVRDWALGSIVHSRPVVIDYYDPINILLKRYIVVGANDGMLHVFDDTDPDGDGPLKASGKEVFAFVPEDILPNLYNISQEPFVDAVDGPIVLYRSNKAPKYLIFGERRGGKKYWCLNVSDTNPLNWTRAWNYENSEIAQTWSEPIEASIPVSVDASTGERTFKDVLIFTGGYDTEEDNYPEPFNDLDNNGNPYKDANKTIDGSKWDKNDIAQDVNSNNSYDLYNLDKNEYGRGIFIVDIDNPSAVTNDGSGKQILPFSAIYGAADTTDTNGAVQTLSSMKFCFPASPAVVTTTFPYIYKSGGKTIEGRKSNVISAIYATDIYSNIYRVNYNFDVDPDDLTDVTNKWTVTKIFSGNPGSSSDSGEMGQGDDTDDQGRKTFYPPAISWGGACTYFDAGNYRFSNTEFSGTDKIASLYFGTGDREHPTYTMIRNRFYAIYDDSSVTGIDNQGTDADADDTPVIVSTVPYTEDNLLNLTCDELDTGTTLSGITKNGLQEILRDDPSYTNASDDNLLENGAANEDDAKGWYIVLEDQGDSTECSHCAYSGSVADTTTTSRDNHEGEKILNKVNLYAGNLYFTSYQPSIADPCNPQGNGFAYSLNYCDGSATYNLNTSNDSVSDDNYDVTDRYHKVNNIFGIPSDFAIVTRQGQAGAMSMMGGNIIGPNVPGSGPVPGPNFKINGPEYGLDLYYWREGNSQK</sequence>
<evidence type="ECO:0000256" key="1">
    <source>
        <dbReference type="SAM" id="MobiDB-lite"/>
    </source>
</evidence>
<feature type="region of interest" description="Disordered" evidence="1">
    <location>
        <begin position="1167"/>
        <end position="1190"/>
    </location>
</feature>
<gene>
    <name evidence="2" type="ORF">SAMN04487931_103424</name>
</gene>
<dbReference type="Proteomes" id="UP000199608">
    <property type="component" value="Unassembled WGS sequence"/>
</dbReference>
<dbReference type="EMBL" id="FNLL01000003">
    <property type="protein sequence ID" value="SDT99922.1"/>
    <property type="molecule type" value="Genomic_DNA"/>
</dbReference>
<name>A0A1H2EXR8_9BACT</name>
<dbReference type="SUPFAM" id="SSF49854">
    <property type="entry name" value="Spermadhesin, CUB domain"/>
    <property type="match status" value="1"/>
</dbReference>
<evidence type="ECO:0000313" key="2">
    <source>
        <dbReference type="EMBL" id="SDT99922.1"/>
    </source>
</evidence>
<dbReference type="InterPro" id="IPR035914">
    <property type="entry name" value="Sperma_CUB_dom_sf"/>
</dbReference>
<proteinExistence type="predicted"/>
<keyword evidence="3" id="KW-1185">Reference proteome</keyword>
<accession>A0A1H2EXR8</accession>
<evidence type="ECO:0000313" key="3">
    <source>
        <dbReference type="Proteomes" id="UP000199608"/>
    </source>
</evidence>
<protein>
    <submittedName>
        <fullName evidence="2">Type IV pilus assembly protein PilY1</fullName>
    </submittedName>
</protein>